<organism evidence="3 4">
    <name type="scientific">Antrodiella citrinella</name>
    <dbReference type="NCBI Taxonomy" id="2447956"/>
    <lineage>
        <taxon>Eukaryota</taxon>
        <taxon>Fungi</taxon>
        <taxon>Dikarya</taxon>
        <taxon>Basidiomycota</taxon>
        <taxon>Agaricomycotina</taxon>
        <taxon>Agaricomycetes</taxon>
        <taxon>Polyporales</taxon>
        <taxon>Steccherinaceae</taxon>
        <taxon>Antrodiella</taxon>
    </lineage>
</organism>
<feature type="region of interest" description="Disordered" evidence="1">
    <location>
        <begin position="215"/>
        <end position="280"/>
    </location>
</feature>
<feature type="domain" description="Ribonuclease H1 N-terminal" evidence="2">
    <location>
        <begin position="40"/>
        <end position="78"/>
    </location>
</feature>
<proteinExistence type="predicted"/>
<dbReference type="InterPro" id="IPR009027">
    <property type="entry name" value="Ribosomal_bL9/RNase_H1_N"/>
</dbReference>
<evidence type="ECO:0000259" key="2">
    <source>
        <dbReference type="Pfam" id="PF01693"/>
    </source>
</evidence>
<feature type="compositionally biased region" description="Basic and acidic residues" evidence="1">
    <location>
        <begin position="215"/>
        <end position="230"/>
    </location>
</feature>
<dbReference type="InterPro" id="IPR011320">
    <property type="entry name" value="RNase_H1_N"/>
</dbReference>
<name>A0A4S4MCQ9_9APHY</name>
<dbReference type="EMBL" id="SGPM01000398">
    <property type="protein sequence ID" value="THH23075.1"/>
    <property type="molecule type" value="Genomic_DNA"/>
</dbReference>
<reference evidence="3 4" key="1">
    <citation type="submission" date="2019-02" db="EMBL/GenBank/DDBJ databases">
        <title>Genome sequencing of the rare red list fungi Antrodiella citrinella (Flaviporus citrinellus).</title>
        <authorList>
            <person name="Buettner E."/>
            <person name="Kellner H."/>
        </authorList>
    </citation>
    <scope>NUCLEOTIDE SEQUENCE [LARGE SCALE GENOMIC DNA]</scope>
    <source>
        <strain evidence="3 4">DSM 108506</strain>
    </source>
</reference>
<dbReference type="AlphaFoldDB" id="A0A4S4MCQ9"/>
<evidence type="ECO:0000313" key="3">
    <source>
        <dbReference type="EMBL" id="THH23075.1"/>
    </source>
</evidence>
<comment type="caution">
    <text evidence="3">The sequence shown here is derived from an EMBL/GenBank/DDBJ whole genome shotgun (WGS) entry which is preliminary data.</text>
</comment>
<dbReference type="Pfam" id="PF01693">
    <property type="entry name" value="Cauli_VI"/>
    <property type="match status" value="1"/>
</dbReference>
<keyword evidence="4" id="KW-1185">Reference proteome</keyword>
<sequence length="362" mass="40872">MYDTSLDPKLRGVTAKDVPQDSDMSIMPLDEQGDDACVWVVWEGRQQGLFYQWDSVLKSIERYPDAQQRKFCNLHSARIAFYTGPYFDMRPVELFPTFPTIPEDDGDSSATAADAGFPSTPSTLLSPIRFASNPNSIRAEDASFAPRSGERTPRTPRTPLSGERTPRGGAPPPPSPFRSVRYTWNERADMLEHAALLLRQAAQCQCFHCVQEVHGRDGREPSHYAREPSRGRSVRPSTARGRSRGRSVRPPSHGRYNPSQPGPHQPAQHFAQNEHRGGQDEWRRMAAQYQQHMAAQYQQDEYHVIIRGLLPGVYNDKFTAQASIMAPGSIYRISPDRNHANQTFVNWFMSGEVRFLAPPCMV</sequence>
<evidence type="ECO:0000313" key="4">
    <source>
        <dbReference type="Proteomes" id="UP000308730"/>
    </source>
</evidence>
<protein>
    <recommendedName>
        <fullName evidence="2">Ribonuclease H1 N-terminal domain-containing protein</fullName>
    </recommendedName>
</protein>
<feature type="region of interest" description="Disordered" evidence="1">
    <location>
        <begin position="100"/>
        <end position="180"/>
    </location>
</feature>
<dbReference type="SUPFAM" id="SSF55658">
    <property type="entry name" value="L9 N-domain-like"/>
    <property type="match status" value="1"/>
</dbReference>
<dbReference type="Proteomes" id="UP000308730">
    <property type="component" value="Unassembled WGS sequence"/>
</dbReference>
<evidence type="ECO:0000256" key="1">
    <source>
        <dbReference type="SAM" id="MobiDB-lite"/>
    </source>
</evidence>
<accession>A0A4S4MCQ9</accession>
<gene>
    <name evidence="3" type="ORF">EUX98_g8101</name>
</gene>